<proteinExistence type="predicted"/>
<feature type="chain" id="PRO_5046672890" evidence="2">
    <location>
        <begin position="31"/>
        <end position="79"/>
    </location>
</feature>
<dbReference type="Proteomes" id="UP001589789">
    <property type="component" value="Unassembled WGS sequence"/>
</dbReference>
<gene>
    <name evidence="3" type="ORF">ACFFIC_29590</name>
</gene>
<dbReference type="EMBL" id="JBHLVZ010000118">
    <property type="protein sequence ID" value="MFC0389664.1"/>
    <property type="molecule type" value="Genomic_DNA"/>
</dbReference>
<protein>
    <submittedName>
        <fullName evidence="3">Uncharacterized protein</fullName>
    </submittedName>
</protein>
<evidence type="ECO:0000256" key="1">
    <source>
        <dbReference type="SAM" id="MobiDB-lite"/>
    </source>
</evidence>
<feature type="region of interest" description="Disordered" evidence="1">
    <location>
        <begin position="46"/>
        <end position="79"/>
    </location>
</feature>
<feature type="signal peptide" evidence="2">
    <location>
        <begin position="1"/>
        <end position="30"/>
    </location>
</feature>
<evidence type="ECO:0000313" key="3">
    <source>
        <dbReference type="EMBL" id="MFC0389664.1"/>
    </source>
</evidence>
<accession>A0ABV6J1A9</accession>
<organism evidence="3 4">
    <name type="scientific">Muricoccus vinaceus</name>
    <dbReference type="NCBI Taxonomy" id="424704"/>
    <lineage>
        <taxon>Bacteria</taxon>
        <taxon>Pseudomonadati</taxon>
        <taxon>Pseudomonadota</taxon>
        <taxon>Alphaproteobacteria</taxon>
        <taxon>Acetobacterales</taxon>
        <taxon>Roseomonadaceae</taxon>
        <taxon>Muricoccus</taxon>
    </lineage>
</organism>
<sequence length="79" mass="7813">MSAFNVARSLRALGLAAAVMGSFLAQGANARTLYTIDGPMVVADAPAPASRTPLAAPSQSPAQAFLERSGATGGGGQHS</sequence>
<reference evidence="3 4" key="1">
    <citation type="submission" date="2024-09" db="EMBL/GenBank/DDBJ databases">
        <authorList>
            <person name="Sun Q."/>
            <person name="Mori K."/>
        </authorList>
    </citation>
    <scope>NUCLEOTIDE SEQUENCE [LARGE SCALE GENOMIC DNA]</scope>
    <source>
        <strain evidence="3 4">CCM 7468</strain>
    </source>
</reference>
<feature type="compositionally biased region" description="Low complexity" evidence="1">
    <location>
        <begin position="55"/>
        <end position="64"/>
    </location>
</feature>
<comment type="caution">
    <text evidence="3">The sequence shown here is derived from an EMBL/GenBank/DDBJ whole genome shotgun (WGS) entry which is preliminary data.</text>
</comment>
<name>A0ABV6J1A9_9PROT</name>
<evidence type="ECO:0000313" key="4">
    <source>
        <dbReference type="Proteomes" id="UP001589789"/>
    </source>
</evidence>
<evidence type="ECO:0000256" key="2">
    <source>
        <dbReference type="SAM" id="SignalP"/>
    </source>
</evidence>
<keyword evidence="2" id="KW-0732">Signal</keyword>
<dbReference type="RefSeq" id="WP_377057213.1">
    <property type="nucleotide sequence ID" value="NZ_JBHLVZ010000118.1"/>
</dbReference>
<keyword evidence="4" id="KW-1185">Reference proteome</keyword>